<reference evidence="1 2" key="1">
    <citation type="submission" date="2016-10" db="EMBL/GenBank/DDBJ databases">
        <authorList>
            <person name="de Groot N.N."/>
        </authorList>
    </citation>
    <scope>NUCLEOTIDE SEQUENCE [LARGE SCALE GENOMIC DNA]</scope>
    <source>
        <strain evidence="1">1</strain>
    </source>
</reference>
<dbReference type="AlphaFoldDB" id="A0A1G5SGC1"/>
<dbReference type="EMBL" id="FMWO01000056">
    <property type="protein sequence ID" value="SCZ86047.1"/>
    <property type="molecule type" value="Genomic_DNA"/>
</dbReference>
<proteinExistence type="predicted"/>
<evidence type="ECO:0000313" key="2">
    <source>
        <dbReference type="Proteomes" id="UP000198729"/>
    </source>
</evidence>
<organism evidence="1 2">
    <name type="scientific">Nitrosomonas mobilis</name>
    <dbReference type="NCBI Taxonomy" id="51642"/>
    <lineage>
        <taxon>Bacteria</taxon>
        <taxon>Pseudomonadati</taxon>
        <taxon>Pseudomonadota</taxon>
        <taxon>Betaproteobacteria</taxon>
        <taxon>Nitrosomonadales</taxon>
        <taxon>Nitrosomonadaceae</taxon>
        <taxon>Nitrosomonas</taxon>
    </lineage>
</organism>
<accession>A0A1G5SGC1</accession>
<name>A0A1G5SGC1_9PROT</name>
<keyword evidence="2" id="KW-1185">Reference proteome</keyword>
<evidence type="ECO:0000313" key="1">
    <source>
        <dbReference type="EMBL" id="SCZ86047.1"/>
    </source>
</evidence>
<protein>
    <submittedName>
        <fullName evidence="1">Uncharacterized protein</fullName>
    </submittedName>
</protein>
<dbReference type="Proteomes" id="UP000198729">
    <property type="component" value="Unassembled WGS sequence"/>
</dbReference>
<gene>
    <name evidence="1" type="ORF">NSMM_480049</name>
</gene>
<sequence length="95" mass="9750">MVSPVRSCKCRNKNIARLGRPASDICLMSSTGSRWLMAEVSCARKTGVVTGCELDVLLVSGISVLLGEEADFAAGIGCGMGVGAMPVSNVIGVAF</sequence>